<feature type="region of interest" description="Disordered" evidence="12">
    <location>
        <begin position="357"/>
        <end position="406"/>
    </location>
</feature>
<evidence type="ECO:0000256" key="12">
    <source>
        <dbReference type="SAM" id="MobiDB-lite"/>
    </source>
</evidence>
<dbReference type="GO" id="GO:0000922">
    <property type="term" value="C:spindle pole"/>
    <property type="evidence" value="ECO:0007669"/>
    <property type="project" value="UniProtKB-SubCell"/>
</dbReference>
<dbReference type="SUPFAM" id="SSF49785">
    <property type="entry name" value="Galactose-binding domain-like"/>
    <property type="match status" value="1"/>
</dbReference>
<comment type="subcellular location">
    <subcellularLocation>
        <location evidence="2">Cell projection</location>
        <location evidence="2">Cilium</location>
    </subcellularLocation>
    <subcellularLocation>
        <location evidence="1">Cytoplasm</location>
        <location evidence="1">Cytoskeleton</location>
        <location evidence="1">Microtubule organizing center</location>
        <location evidence="1">Centrosome</location>
        <location evidence="1">Centriole</location>
    </subcellularLocation>
    <subcellularLocation>
        <location evidence="3">Cytoplasm</location>
        <location evidence="3">Cytoskeleton</location>
        <location evidence="3">Spindle pole</location>
    </subcellularLocation>
</comment>
<dbReference type="Pfam" id="PF21040">
    <property type="entry name" value="CEP104-like_TOG"/>
    <property type="match status" value="1"/>
</dbReference>
<dbReference type="GeneTree" id="ENSGT00390000013405"/>
<dbReference type="Gene3D" id="1.25.10.10">
    <property type="entry name" value="Leucine-rich Repeat Variant"/>
    <property type="match status" value="1"/>
</dbReference>
<dbReference type="SUPFAM" id="SSF48371">
    <property type="entry name" value="ARM repeat"/>
    <property type="match status" value="1"/>
</dbReference>
<reference evidence="14" key="3">
    <citation type="submission" date="2025-09" db="UniProtKB">
        <authorList>
            <consortium name="Ensembl"/>
        </authorList>
    </citation>
    <scope>IDENTIFICATION</scope>
</reference>
<dbReference type="GO" id="GO:0005929">
    <property type="term" value="C:cilium"/>
    <property type="evidence" value="ECO:0007669"/>
    <property type="project" value="UniProtKB-SubCell"/>
</dbReference>
<keyword evidence="6" id="KW-0175">Coiled coil</keyword>
<evidence type="ECO:0000256" key="2">
    <source>
        <dbReference type="ARBA" id="ARBA00004138"/>
    </source>
</evidence>
<keyword evidence="5" id="KW-0677">Repeat</keyword>
<evidence type="ECO:0000313" key="14">
    <source>
        <dbReference type="Ensembl" id="ENSCSAVP00000013732.1"/>
    </source>
</evidence>
<keyword evidence="4" id="KW-0963">Cytoplasm</keyword>
<dbReference type="InParanoid" id="H2Z820"/>
<evidence type="ECO:0000313" key="15">
    <source>
        <dbReference type="Proteomes" id="UP000007875"/>
    </source>
</evidence>
<proteinExistence type="predicted"/>
<reference evidence="15" key="1">
    <citation type="submission" date="2003-08" db="EMBL/GenBank/DDBJ databases">
        <authorList>
            <person name="Birren B."/>
            <person name="Nusbaum C."/>
            <person name="Abebe A."/>
            <person name="Abouelleil A."/>
            <person name="Adekoya E."/>
            <person name="Ait-zahra M."/>
            <person name="Allen N."/>
            <person name="Allen T."/>
            <person name="An P."/>
            <person name="Anderson M."/>
            <person name="Anderson S."/>
            <person name="Arachchi H."/>
            <person name="Armbruster J."/>
            <person name="Bachantsang P."/>
            <person name="Baldwin J."/>
            <person name="Barry A."/>
            <person name="Bayul T."/>
            <person name="Blitshsteyn B."/>
            <person name="Bloom T."/>
            <person name="Blye J."/>
            <person name="Boguslavskiy L."/>
            <person name="Borowsky M."/>
            <person name="Boukhgalter B."/>
            <person name="Brunache A."/>
            <person name="Butler J."/>
            <person name="Calixte N."/>
            <person name="Calvo S."/>
            <person name="Camarata J."/>
            <person name="Campo K."/>
            <person name="Chang J."/>
            <person name="Cheshatsang Y."/>
            <person name="Citroen M."/>
            <person name="Collymore A."/>
            <person name="Considine T."/>
            <person name="Cook A."/>
            <person name="Cooke P."/>
            <person name="Corum B."/>
            <person name="Cuomo C."/>
            <person name="David R."/>
            <person name="Dawoe T."/>
            <person name="Degray S."/>
            <person name="Dodge S."/>
            <person name="Dooley K."/>
            <person name="Dorje P."/>
            <person name="Dorjee K."/>
            <person name="Dorris L."/>
            <person name="Duffey N."/>
            <person name="Dupes A."/>
            <person name="Elkins T."/>
            <person name="Engels R."/>
            <person name="Erickson J."/>
            <person name="Farina A."/>
            <person name="Faro S."/>
            <person name="Ferreira P."/>
            <person name="Fischer H."/>
            <person name="Fitzgerald M."/>
            <person name="Foley K."/>
            <person name="Gage D."/>
            <person name="Galagan J."/>
            <person name="Gearin G."/>
            <person name="Gnerre S."/>
            <person name="Gnirke A."/>
            <person name="Goyette A."/>
            <person name="Graham J."/>
            <person name="Grandbois E."/>
            <person name="Gyaltsen K."/>
            <person name="Hafez N."/>
            <person name="Hagopian D."/>
            <person name="Hagos B."/>
            <person name="Hall J."/>
            <person name="Hatcher B."/>
            <person name="Heller A."/>
            <person name="Higgins H."/>
            <person name="Honan T."/>
            <person name="Horn A."/>
            <person name="Houde N."/>
            <person name="Hughes L."/>
            <person name="Hulme W."/>
            <person name="Husby E."/>
            <person name="Iliev I."/>
            <person name="Jaffe D."/>
            <person name="Jones C."/>
            <person name="Kamal M."/>
            <person name="Kamat A."/>
            <person name="Kamvysselis M."/>
            <person name="Karlsson E."/>
            <person name="Kells C."/>
            <person name="Kieu A."/>
            <person name="Kisner P."/>
            <person name="Kodira C."/>
            <person name="Kulbokas E."/>
            <person name="Labutti K."/>
            <person name="Lama D."/>
            <person name="Landers T."/>
            <person name="Leger J."/>
            <person name="Levine S."/>
            <person name="Lewis D."/>
            <person name="Lewis T."/>
            <person name="Lindblad-toh K."/>
            <person name="Liu X."/>
            <person name="Lokyitsang T."/>
            <person name="Lokyitsang Y."/>
            <person name="Lucien O."/>
            <person name="Lui A."/>
            <person name="Ma L.J."/>
            <person name="Mabbitt R."/>
            <person name="Macdonald J."/>
            <person name="Maclean C."/>
            <person name="Major J."/>
            <person name="Manning J."/>
            <person name="Marabella R."/>
            <person name="Maru K."/>
            <person name="Matthews C."/>
            <person name="Mauceli E."/>
            <person name="Mccarthy M."/>
            <person name="Mcdonough S."/>
            <person name="Mcghee T."/>
            <person name="Meldrim J."/>
            <person name="Meneus L."/>
            <person name="Mesirov J."/>
            <person name="Mihalev A."/>
            <person name="Mihova T."/>
            <person name="Mikkelsen T."/>
            <person name="Mlenga V."/>
            <person name="Moru K."/>
            <person name="Mozes J."/>
            <person name="Mulrain L."/>
            <person name="Munson G."/>
            <person name="Naylor J."/>
            <person name="Newes C."/>
            <person name="Nguyen C."/>
            <person name="Nguyen N."/>
            <person name="Nguyen T."/>
            <person name="Nicol R."/>
            <person name="Nielsen C."/>
            <person name="Nizzari M."/>
            <person name="Norbu C."/>
            <person name="Norbu N."/>
            <person name="O'donnell P."/>
            <person name="Okoawo O."/>
            <person name="O'leary S."/>
            <person name="Omotosho B."/>
            <person name="O'neill K."/>
            <person name="Osman S."/>
            <person name="Parker S."/>
            <person name="Perrin D."/>
            <person name="Phunkhang P."/>
            <person name="Piqani B."/>
            <person name="Purcell S."/>
            <person name="Rachupka T."/>
            <person name="Ramasamy U."/>
            <person name="Rameau R."/>
            <person name="Ray V."/>
            <person name="Raymond C."/>
            <person name="Retta R."/>
            <person name="Richardson S."/>
            <person name="Rise C."/>
            <person name="Rodriguez J."/>
            <person name="Rogers J."/>
            <person name="Rogov P."/>
            <person name="Rutman M."/>
            <person name="Schupbach R."/>
            <person name="Seaman C."/>
            <person name="Settipalli S."/>
            <person name="Sharpe T."/>
            <person name="Sheridan J."/>
            <person name="Sherpa N."/>
            <person name="Shi J."/>
            <person name="Smirnov S."/>
            <person name="Smith C."/>
            <person name="Sougnez C."/>
            <person name="Spencer B."/>
            <person name="Stalker J."/>
            <person name="Stange-thomann N."/>
            <person name="Stavropoulos S."/>
            <person name="Stetson K."/>
            <person name="Stone C."/>
            <person name="Stone S."/>
            <person name="Stubbs M."/>
            <person name="Talamas J."/>
            <person name="Tchuinga P."/>
            <person name="Tenzing P."/>
            <person name="Tesfaye S."/>
            <person name="Theodore J."/>
            <person name="Thoulutsang Y."/>
            <person name="Topham K."/>
            <person name="Towey S."/>
            <person name="Tsamla T."/>
            <person name="Tsomo N."/>
            <person name="Vallee D."/>
            <person name="Vassiliev H."/>
            <person name="Venkataraman V."/>
            <person name="Vinson J."/>
            <person name="Vo A."/>
            <person name="Wade C."/>
            <person name="Wang S."/>
            <person name="Wangchuk T."/>
            <person name="Wangdi T."/>
            <person name="Whittaker C."/>
            <person name="Wilkinson J."/>
            <person name="Wu Y."/>
            <person name="Wyman D."/>
            <person name="Yadav S."/>
            <person name="Yang S."/>
            <person name="Yang X."/>
            <person name="Yeager S."/>
            <person name="Yee E."/>
            <person name="Young G."/>
            <person name="Zainoun J."/>
            <person name="Zembeck L."/>
            <person name="Zimmer A."/>
            <person name="Zody M."/>
            <person name="Lander E."/>
        </authorList>
    </citation>
    <scope>NUCLEOTIDE SEQUENCE [LARGE SCALE GENOMIC DNA]</scope>
</reference>
<evidence type="ECO:0000256" key="6">
    <source>
        <dbReference type="ARBA" id="ARBA00023054"/>
    </source>
</evidence>
<dbReference type="AlphaFoldDB" id="H2Z820"/>
<dbReference type="InterPro" id="IPR008979">
    <property type="entry name" value="Galactose-bd-like_sf"/>
</dbReference>
<accession>H2Z820</accession>
<evidence type="ECO:0000256" key="4">
    <source>
        <dbReference type="ARBA" id="ARBA00022490"/>
    </source>
</evidence>
<keyword evidence="8" id="KW-0966">Cell projection</keyword>
<evidence type="ECO:0000256" key="10">
    <source>
        <dbReference type="ARBA" id="ARBA00065345"/>
    </source>
</evidence>
<dbReference type="eggNOG" id="KOG4825">
    <property type="taxonomic scope" value="Eukaryota"/>
</dbReference>
<evidence type="ECO:0000256" key="3">
    <source>
        <dbReference type="ARBA" id="ARBA00004647"/>
    </source>
</evidence>
<evidence type="ECO:0000256" key="5">
    <source>
        <dbReference type="ARBA" id="ARBA00022737"/>
    </source>
</evidence>
<evidence type="ECO:0000256" key="11">
    <source>
        <dbReference type="ARBA" id="ARBA00068547"/>
    </source>
</evidence>
<sequence>MPNKVGYSIVGSTGEAEGYGARNLEHQNPTVPGWQTPRFCVYPQELIIRMNERTNVKKLQLLAHQFMIPSKIEFFVGTNESADSFKRLGYIYLSNNEKTGFKSRELKSVHVDADGEYLRLVVHKNHMNKFNLYNQVGIMAFNVIGDTLSKRHPLKTIDGGSTNAFNYTNDALINKPDYISPMDDLAFDMYQDPEVAGIIRRLDIKKQKAVIAENFDVAKRMKQAIADLQKVGEKLARYELDKRRAVEHEDYDLAKSKKSQMDEYRLKVYQQLQKYNLLEDAGISHPASQRIKIVLEPQASPRRAVEEDIVSPRPPTTPPPHRMQSPPRFVPREEPPISPKPDQEQVCFLYSKSTLQDQPVEPLSPEPAQQVYSPPVRHSPVASPRQEFSPDKPSGTTGEPEAMSEKSIREASSVIDVFGLPLVSGAYSKTWSFREDALLAVYKLLSEAPESVSKDELKANTRAAVFLIRRAIKDKVHAVFHASLKLLELILVDFIPKHKLGKSEIVFAVSRTLPNLFQKSGETAARSRNAAIEFIHRMSEFAMVHQLQLIPQQATPPIKRDMAMRLALSRVEILEGLFNKFGLEPPGLTVETGMKFASQALSHSSGSIRDAATRIIFQLYKIAGNAVKSYLPPDDNSTRKNPLYRNIFDGFDRISGRLTQSERKAQEVAKSAENEKKKKQEVPDNIIASLPFIRYFYPFCITELATLIPPGKKSRKPPTKNPPPVVQVFDYYVLMYSMCIFCGEKDDSFTEEGLDLHYWKNCPMLKRCEHCKQVMVWNCHKEATGVVEVAGYCGHLLTECDKKDEFGECPRCKEAILKSELDKHVADKRCTGNATPGSMDHCPLCHKNIALGEESWKAHLMGAKRDACLENPRRQPSINRCKIQI</sequence>
<evidence type="ECO:0000256" key="9">
    <source>
        <dbReference type="ARBA" id="ARBA00059645"/>
    </source>
</evidence>
<dbReference type="InterPro" id="IPR052607">
    <property type="entry name" value="CEP104-like"/>
</dbReference>
<organism evidence="14 15">
    <name type="scientific">Ciona savignyi</name>
    <name type="common">Pacific transparent sea squirt</name>
    <dbReference type="NCBI Taxonomy" id="51511"/>
    <lineage>
        <taxon>Eukaryota</taxon>
        <taxon>Metazoa</taxon>
        <taxon>Chordata</taxon>
        <taxon>Tunicata</taxon>
        <taxon>Ascidiacea</taxon>
        <taxon>Phlebobranchia</taxon>
        <taxon>Cionidae</taxon>
        <taxon>Ciona</taxon>
    </lineage>
</organism>
<name>H2Z820_CIOSA</name>
<feature type="domain" description="TOG" evidence="13">
    <location>
        <begin position="407"/>
        <end position="660"/>
    </location>
</feature>
<reference evidence="14" key="2">
    <citation type="submission" date="2025-08" db="UniProtKB">
        <authorList>
            <consortium name="Ensembl"/>
        </authorList>
    </citation>
    <scope>IDENTIFICATION</scope>
</reference>
<dbReference type="Gene3D" id="2.60.120.260">
    <property type="entry name" value="Galactose-binding domain-like"/>
    <property type="match status" value="1"/>
</dbReference>
<feature type="compositionally biased region" description="Pro residues" evidence="12">
    <location>
        <begin position="312"/>
        <end position="321"/>
    </location>
</feature>
<evidence type="ECO:0000256" key="7">
    <source>
        <dbReference type="ARBA" id="ARBA00023212"/>
    </source>
</evidence>
<dbReference type="SMART" id="SM01349">
    <property type="entry name" value="TOG"/>
    <property type="match status" value="1"/>
</dbReference>
<dbReference type="InterPro" id="IPR034085">
    <property type="entry name" value="TOG"/>
</dbReference>
<comment type="function">
    <text evidence="9">Required for ciliogenesis and for structural integrity at the ciliary tip.</text>
</comment>
<keyword evidence="7" id="KW-0206">Cytoskeleton</keyword>
<protein>
    <recommendedName>
        <fullName evidence="11">Centrosomal protein of 104 kDa</fullName>
    </recommendedName>
</protein>
<dbReference type="FunFam" id="1.25.10.10:FF:000200">
    <property type="entry name" value="Centrosomal protein of 104 kDa"/>
    <property type="match status" value="1"/>
</dbReference>
<dbReference type="Ensembl" id="ENSCSAVT00000013890.1">
    <property type="protein sequence ID" value="ENSCSAVP00000013732.1"/>
    <property type="gene ID" value="ENSCSAVG00000008051.1"/>
</dbReference>
<dbReference type="InterPro" id="IPR048738">
    <property type="entry name" value="CEP104_Znf"/>
</dbReference>
<dbReference type="Pfam" id="PF21039">
    <property type="entry name" value="CEP104_ZnF"/>
    <property type="match status" value="1"/>
</dbReference>
<comment type="subunit">
    <text evidence="10">Interacts with CCP110 and CEP97. Interacts with ARMC9, TOGARAM1, CCDC66 and CSPP1.</text>
</comment>
<dbReference type="STRING" id="51511.ENSCSAVP00000013732"/>
<evidence type="ECO:0000256" key="8">
    <source>
        <dbReference type="ARBA" id="ARBA00023273"/>
    </source>
</evidence>
<dbReference type="OMA" id="VQGNDYN"/>
<keyword evidence="15" id="KW-1185">Reference proteome</keyword>
<feature type="region of interest" description="Disordered" evidence="12">
    <location>
        <begin position="301"/>
        <end position="342"/>
    </location>
</feature>
<dbReference type="InterPro" id="IPR016024">
    <property type="entry name" value="ARM-type_fold"/>
</dbReference>
<dbReference type="PANTHER" id="PTHR13371">
    <property type="entry name" value="GLYCINE-, GLUTAMATE-, THIENYLCYCLOHEXYLPIPERIDINE-BINDING PROTEIN"/>
    <property type="match status" value="1"/>
</dbReference>
<dbReference type="GO" id="GO:0005814">
    <property type="term" value="C:centriole"/>
    <property type="evidence" value="ECO:0007669"/>
    <property type="project" value="UniProtKB-SubCell"/>
</dbReference>
<dbReference type="PANTHER" id="PTHR13371:SF0">
    <property type="entry name" value="CENTROSOMAL PROTEIN OF 104 KDA"/>
    <property type="match status" value="1"/>
</dbReference>
<dbReference type="InterPro" id="IPR048739">
    <property type="entry name" value="CEP104_N"/>
</dbReference>
<dbReference type="FunCoup" id="H2Z820">
    <property type="interactions" value="1"/>
</dbReference>
<evidence type="ECO:0000256" key="1">
    <source>
        <dbReference type="ARBA" id="ARBA00004114"/>
    </source>
</evidence>
<dbReference type="Pfam" id="PF21038">
    <property type="entry name" value="CEP104_N"/>
    <property type="match status" value="1"/>
</dbReference>
<dbReference type="InterPro" id="IPR011989">
    <property type="entry name" value="ARM-like"/>
</dbReference>
<dbReference type="Proteomes" id="UP000007875">
    <property type="component" value="Unassembled WGS sequence"/>
</dbReference>
<evidence type="ECO:0000259" key="13">
    <source>
        <dbReference type="SMART" id="SM01349"/>
    </source>
</evidence>